<keyword evidence="2" id="KW-0489">Methyltransferase</keyword>
<sequence>MNSEFDSGTTELMRANERNWDARAPIHAASRFYGADGATPADWWFAPFEWNDLGPLANRDLAHLQCHLGTETIAFARRGARTVGLDFSARTIDHARRIADQHHVEVDYVRADVYDAVAALGARRFDIVYTGKGALCYLPDLERWAAILAELLKPGGLVYIVEFHPVLTSLGPKPDPNRQELLLRNDYLAGRGPLEHDGTHTYTDGPALPPDAAPVYEWAHGLGEVVTALVGAGLTITRLRESELIPWPRFDRMIRDEESGWWRLPPDDARIPLLYALSAIKDR</sequence>
<dbReference type="KEGG" id="nah:F5544_19875"/>
<dbReference type="AlphaFoldDB" id="A0A6G9YFU2"/>
<dbReference type="Pfam" id="PF08242">
    <property type="entry name" value="Methyltransf_12"/>
    <property type="match status" value="1"/>
</dbReference>
<evidence type="ECO:0000259" key="1">
    <source>
        <dbReference type="Pfam" id="PF08242"/>
    </source>
</evidence>
<reference evidence="2 3" key="1">
    <citation type="journal article" date="2019" name="ACS Chem. Biol.">
        <title>Identification and Mobilization of a Cryptic Antibiotic Biosynthesis Gene Locus from a Human-Pathogenic Nocardia Isolate.</title>
        <authorList>
            <person name="Herisse M."/>
            <person name="Ishida K."/>
            <person name="Porter J.L."/>
            <person name="Howden B."/>
            <person name="Hertweck C."/>
            <person name="Stinear T.P."/>
            <person name="Pidot S.J."/>
        </authorList>
    </citation>
    <scope>NUCLEOTIDE SEQUENCE [LARGE SCALE GENOMIC DNA]</scope>
    <source>
        <strain evidence="2 3">AUSMDU00012717</strain>
    </source>
</reference>
<name>A0A6G9YFU2_9NOCA</name>
<dbReference type="InterPro" id="IPR013217">
    <property type="entry name" value="Methyltransf_12"/>
</dbReference>
<dbReference type="Gene3D" id="3.40.50.150">
    <property type="entry name" value="Vaccinia Virus protein VP39"/>
    <property type="match status" value="1"/>
</dbReference>
<feature type="domain" description="Methyltransferase type 12" evidence="1">
    <location>
        <begin position="64"/>
        <end position="157"/>
    </location>
</feature>
<keyword evidence="2" id="KW-0808">Transferase</keyword>
<gene>
    <name evidence="2" type="ORF">F5544_19875</name>
</gene>
<organism evidence="2 3">
    <name type="scientific">Nocardia arthritidis</name>
    <dbReference type="NCBI Taxonomy" id="228602"/>
    <lineage>
        <taxon>Bacteria</taxon>
        <taxon>Bacillati</taxon>
        <taxon>Actinomycetota</taxon>
        <taxon>Actinomycetes</taxon>
        <taxon>Mycobacteriales</taxon>
        <taxon>Nocardiaceae</taxon>
        <taxon>Nocardia</taxon>
    </lineage>
</organism>
<evidence type="ECO:0000313" key="3">
    <source>
        <dbReference type="Proteomes" id="UP000503540"/>
    </source>
</evidence>
<dbReference type="SUPFAM" id="SSF53335">
    <property type="entry name" value="S-adenosyl-L-methionine-dependent methyltransferases"/>
    <property type="match status" value="1"/>
</dbReference>
<dbReference type="GO" id="GO:0032259">
    <property type="term" value="P:methylation"/>
    <property type="evidence" value="ECO:0007669"/>
    <property type="project" value="UniProtKB-KW"/>
</dbReference>
<accession>A0A6G9YFU2</accession>
<keyword evidence="3" id="KW-1185">Reference proteome</keyword>
<dbReference type="Proteomes" id="UP000503540">
    <property type="component" value="Chromosome"/>
</dbReference>
<dbReference type="EMBL" id="CP046172">
    <property type="protein sequence ID" value="QIS11843.1"/>
    <property type="molecule type" value="Genomic_DNA"/>
</dbReference>
<dbReference type="RefSeq" id="WP_167474600.1">
    <property type="nucleotide sequence ID" value="NZ_CP046172.1"/>
</dbReference>
<dbReference type="CDD" id="cd02440">
    <property type="entry name" value="AdoMet_MTases"/>
    <property type="match status" value="1"/>
</dbReference>
<dbReference type="GO" id="GO:0008168">
    <property type="term" value="F:methyltransferase activity"/>
    <property type="evidence" value="ECO:0007669"/>
    <property type="project" value="UniProtKB-KW"/>
</dbReference>
<evidence type="ECO:0000313" key="2">
    <source>
        <dbReference type="EMBL" id="QIS11843.1"/>
    </source>
</evidence>
<dbReference type="InterPro" id="IPR029063">
    <property type="entry name" value="SAM-dependent_MTases_sf"/>
</dbReference>
<protein>
    <submittedName>
        <fullName evidence="2">Methyltransferase domain-containing protein</fullName>
    </submittedName>
</protein>
<proteinExistence type="predicted"/>